<dbReference type="EMBL" id="JANJYJ010000007">
    <property type="protein sequence ID" value="KAK3200586.1"/>
    <property type="molecule type" value="Genomic_DNA"/>
</dbReference>
<feature type="transmembrane region" description="Helical" evidence="1">
    <location>
        <begin position="494"/>
        <end position="516"/>
    </location>
</feature>
<keyword evidence="1" id="KW-0812">Transmembrane</keyword>
<dbReference type="SUPFAM" id="SSF56672">
    <property type="entry name" value="DNA/RNA polymerases"/>
    <property type="match status" value="1"/>
</dbReference>
<keyword evidence="1" id="KW-0472">Membrane</keyword>
<keyword evidence="4" id="KW-1185">Reference proteome</keyword>
<evidence type="ECO:0000313" key="4">
    <source>
        <dbReference type="Proteomes" id="UP001281410"/>
    </source>
</evidence>
<dbReference type="CDD" id="cd01650">
    <property type="entry name" value="RT_nLTR_like"/>
    <property type="match status" value="1"/>
</dbReference>
<dbReference type="AlphaFoldDB" id="A0AAE0A5Y4"/>
<dbReference type="Proteomes" id="UP001281410">
    <property type="component" value="Unassembled WGS sequence"/>
</dbReference>
<reference evidence="3" key="1">
    <citation type="journal article" date="2023" name="Plant J.">
        <title>Genome sequences and population genomics provide insights into the demographic history, inbreeding, and mutation load of two 'living fossil' tree species of Dipteronia.</title>
        <authorList>
            <person name="Feng Y."/>
            <person name="Comes H.P."/>
            <person name="Chen J."/>
            <person name="Zhu S."/>
            <person name="Lu R."/>
            <person name="Zhang X."/>
            <person name="Li P."/>
            <person name="Qiu J."/>
            <person name="Olsen K.M."/>
            <person name="Qiu Y."/>
        </authorList>
    </citation>
    <scope>NUCLEOTIDE SEQUENCE</scope>
    <source>
        <strain evidence="3">NBL</strain>
    </source>
</reference>
<proteinExistence type="predicted"/>
<protein>
    <recommendedName>
        <fullName evidence="2">Reverse transcriptase domain-containing protein</fullName>
    </recommendedName>
</protein>
<accession>A0AAE0A5Y4</accession>
<organism evidence="3 4">
    <name type="scientific">Dipteronia sinensis</name>
    <dbReference type="NCBI Taxonomy" id="43782"/>
    <lineage>
        <taxon>Eukaryota</taxon>
        <taxon>Viridiplantae</taxon>
        <taxon>Streptophyta</taxon>
        <taxon>Embryophyta</taxon>
        <taxon>Tracheophyta</taxon>
        <taxon>Spermatophyta</taxon>
        <taxon>Magnoliopsida</taxon>
        <taxon>eudicotyledons</taxon>
        <taxon>Gunneridae</taxon>
        <taxon>Pentapetalae</taxon>
        <taxon>rosids</taxon>
        <taxon>malvids</taxon>
        <taxon>Sapindales</taxon>
        <taxon>Sapindaceae</taxon>
        <taxon>Hippocastanoideae</taxon>
        <taxon>Acereae</taxon>
        <taxon>Dipteronia</taxon>
    </lineage>
</organism>
<sequence>MNFIQEFHRDSSIVKELNNTFLALIPKIGTPVTMRDFRPISLVGAMYKVLAKVLANRMRNVMESIIGDYQMLFIKNQQILDNFMIAEEVIHKWKKEKDGGLLVKLDFEKVYDSVDHNFMDNMLEGIGFGWKWRHWIMECILSSSFLVLVKEDRKASTKLLVGRWGRKKKLLAVDWESVYKCKKNGGLEIRRILDKNNGMLAKWFWRFGLNESALWKNVVCAKYGIEEKRMLWDWHCARDVSIFVKAMAMLFKPGSRTLKVIEEGIKLVIGSGSKVRFWHDIMMDSVSFREAFPRLFALATVKDGFITDYGEWIGNVSQWEVKLRRDLFSWEISQWHCFLRGRVFVGEVLQKFSLRLELNCKFCNNEKESLDMEAVVEMHGLDKEVSVVQAVDMVKFRPRKIRGIDGWIPPLCRGLKFNVDRSALGKAGPARIGGVLRDSSGKIICMCSKFIGVYDSNSAEIITVHQACVLCASMPSFMGRNIEIGVPVMPGWCLFYPGLAFAFVLLFPLPFVGFLIDF</sequence>
<gene>
    <name evidence="3" type="ORF">Dsin_024001</name>
</gene>
<dbReference type="InterPro" id="IPR043502">
    <property type="entry name" value="DNA/RNA_pol_sf"/>
</dbReference>
<evidence type="ECO:0000313" key="3">
    <source>
        <dbReference type="EMBL" id="KAK3200586.1"/>
    </source>
</evidence>
<keyword evidence="1" id="KW-1133">Transmembrane helix</keyword>
<evidence type="ECO:0000256" key="1">
    <source>
        <dbReference type="SAM" id="Phobius"/>
    </source>
</evidence>
<name>A0AAE0A5Y4_9ROSI</name>
<feature type="domain" description="Reverse transcriptase" evidence="2">
    <location>
        <begin position="26"/>
        <end position="144"/>
    </location>
</feature>
<dbReference type="Pfam" id="PF00078">
    <property type="entry name" value="RVT_1"/>
    <property type="match status" value="1"/>
</dbReference>
<comment type="caution">
    <text evidence="3">The sequence shown here is derived from an EMBL/GenBank/DDBJ whole genome shotgun (WGS) entry which is preliminary data.</text>
</comment>
<evidence type="ECO:0000259" key="2">
    <source>
        <dbReference type="Pfam" id="PF00078"/>
    </source>
</evidence>
<dbReference type="PANTHER" id="PTHR19446">
    <property type="entry name" value="REVERSE TRANSCRIPTASES"/>
    <property type="match status" value="1"/>
</dbReference>
<dbReference type="InterPro" id="IPR000477">
    <property type="entry name" value="RT_dom"/>
</dbReference>